<evidence type="ECO:0000313" key="2">
    <source>
        <dbReference type="EnsemblPlants" id="AUR62011325-RA:cds"/>
    </source>
</evidence>
<name>A0A803LDR9_CHEQI</name>
<organism evidence="2 3">
    <name type="scientific">Chenopodium quinoa</name>
    <name type="common">Quinoa</name>
    <dbReference type="NCBI Taxonomy" id="63459"/>
    <lineage>
        <taxon>Eukaryota</taxon>
        <taxon>Viridiplantae</taxon>
        <taxon>Streptophyta</taxon>
        <taxon>Embryophyta</taxon>
        <taxon>Tracheophyta</taxon>
        <taxon>Spermatophyta</taxon>
        <taxon>Magnoliopsida</taxon>
        <taxon>eudicotyledons</taxon>
        <taxon>Gunneridae</taxon>
        <taxon>Pentapetalae</taxon>
        <taxon>Caryophyllales</taxon>
        <taxon>Chenopodiaceae</taxon>
        <taxon>Chenopodioideae</taxon>
        <taxon>Atripliceae</taxon>
        <taxon>Chenopodium</taxon>
    </lineage>
</organism>
<dbReference type="PANTHER" id="PTHR37244">
    <property type="entry name" value="NADP-SPECIFIC GLUTAMATE DEHYDROGENASE"/>
    <property type="match status" value="1"/>
</dbReference>
<evidence type="ECO:0008006" key="4">
    <source>
        <dbReference type="Google" id="ProtNLM"/>
    </source>
</evidence>
<protein>
    <recommendedName>
        <fullName evidence="4">Erythronate-4-phosphate dehydrogenase family protein</fullName>
    </recommendedName>
</protein>
<evidence type="ECO:0000313" key="3">
    <source>
        <dbReference type="Proteomes" id="UP000596660"/>
    </source>
</evidence>
<evidence type="ECO:0000256" key="1">
    <source>
        <dbReference type="SAM" id="MobiDB-lite"/>
    </source>
</evidence>
<dbReference type="PANTHER" id="PTHR37244:SF1">
    <property type="entry name" value="NADP-SPECIFIC GLUTAMATE DEHYDROGENASE"/>
    <property type="match status" value="1"/>
</dbReference>
<reference evidence="2" key="2">
    <citation type="submission" date="2021-03" db="UniProtKB">
        <authorList>
            <consortium name="EnsemblPlants"/>
        </authorList>
    </citation>
    <scope>IDENTIFICATION</scope>
</reference>
<proteinExistence type="predicted"/>
<accession>A0A803LDR9</accession>
<reference evidence="2" key="1">
    <citation type="journal article" date="2017" name="Nature">
        <title>The genome of Chenopodium quinoa.</title>
        <authorList>
            <person name="Jarvis D.E."/>
            <person name="Ho Y.S."/>
            <person name="Lightfoot D.J."/>
            <person name="Schmoeckel S.M."/>
            <person name="Li B."/>
            <person name="Borm T.J.A."/>
            <person name="Ohyanagi H."/>
            <person name="Mineta K."/>
            <person name="Michell C.T."/>
            <person name="Saber N."/>
            <person name="Kharbatia N.M."/>
            <person name="Rupper R.R."/>
            <person name="Sharp A.R."/>
            <person name="Dally N."/>
            <person name="Boughton B.A."/>
            <person name="Woo Y.H."/>
            <person name="Gao G."/>
            <person name="Schijlen E.G.W.M."/>
            <person name="Guo X."/>
            <person name="Momin A.A."/>
            <person name="Negrao S."/>
            <person name="Al-Babili S."/>
            <person name="Gehring C."/>
            <person name="Roessner U."/>
            <person name="Jung C."/>
            <person name="Murphy K."/>
            <person name="Arold S.T."/>
            <person name="Gojobori T."/>
            <person name="van der Linden C.G."/>
            <person name="van Loo E.N."/>
            <person name="Jellen E.N."/>
            <person name="Maughan P.J."/>
            <person name="Tester M."/>
        </authorList>
    </citation>
    <scope>NUCLEOTIDE SEQUENCE [LARGE SCALE GENOMIC DNA]</scope>
    <source>
        <strain evidence="2">cv. PI 614886</strain>
    </source>
</reference>
<keyword evidence="3" id="KW-1185">Reference proteome</keyword>
<dbReference type="AlphaFoldDB" id="A0A803LDR9"/>
<dbReference type="EnsemblPlants" id="AUR62011325-RA">
    <property type="protein sequence ID" value="AUR62011325-RA:cds"/>
    <property type="gene ID" value="AUR62011325"/>
</dbReference>
<sequence>MDVTVNGNGFLGNNGHLTSRHSPRLSWLDLRVFYVRISKCEIDDSTPENLTLNHIPLDPNTLLEVNGVRASIYSDGVSTLLRRDRLDKKSEEATYVSTDSIRITGSVKFEVLDRDAPVLSGYLNKCESNGYIDGSESDHVSRMWSMNCETNATVGTGFLKGKQLIGSELALPTIEVYVAGCFLGTPIMLTKSLHLNSRRKQVRMAMLNSIPENDSTESEKESPPRLPVQNQQTPEDNEKVEDGVAKEGADVSHAQNLPNVQGNVDENSNETTMTFPVRAENGLELRRKDQVGCLKDMGVVTCADGVNENQLSCATAGVGVKGGCGIGK</sequence>
<dbReference type="Gramene" id="AUR62011325-RA">
    <property type="protein sequence ID" value="AUR62011325-RA:cds"/>
    <property type="gene ID" value="AUR62011325"/>
</dbReference>
<dbReference type="Proteomes" id="UP000596660">
    <property type="component" value="Unplaced"/>
</dbReference>
<feature type="region of interest" description="Disordered" evidence="1">
    <location>
        <begin position="211"/>
        <end position="243"/>
    </location>
</feature>